<evidence type="ECO:0000313" key="5">
    <source>
        <dbReference type="EMBL" id="SFF38678.1"/>
    </source>
</evidence>
<dbReference type="SMART" id="SM00448">
    <property type="entry name" value="REC"/>
    <property type="match status" value="1"/>
</dbReference>
<sequence>MNDKQIHILIAEDEEFNYLYLAESLNDFNVKLYRAKDGLAAVELCRENPEIMQVLMDIRMPVMDGYTATKEIKKFRPNLPIIAQTAYAMESDRERALSEGCDDYISKPIKRKDLLDMVAKHAPLNCPLREISESNQ</sequence>
<dbReference type="PANTHER" id="PTHR45339">
    <property type="entry name" value="HYBRID SIGNAL TRANSDUCTION HISTIDINE KINASE J"/>
    <property type="match status" value="1"/>
</dbReference>
<evidence type="ECO:0000256" key="1">
    <source>
        <dbReference type="ARBA" id="ARBA00022553"/>
    </source>
</evidence>
<protein>
    <recommendedName>
        <fullName evidence="4">Response regulatory domain-containing protein</fullName>
    </recommendedName>
</protein>
<feature type="domain" description="Response regulatory" evidence="4">
    <location>
        <begin position="7"/>
        <end position="122"/>
    </location>
</feature>
<reference evidence="5 6" key="1">
    <citation type="submission" date="2016-10" db="EMBL/GenBank/DDBJ databases">
        <authorList>
            <person name="de Groot N.N."/>
        </authorList>
    </citation>
    <scope>NUCLEOTIDE SEQUENCE [LARGE SCALE GENOMIC DNA]</scope>
    <source>
        <strain evidence="5 6">CGMCC 1.9156</strain>
    </source>
</reference>
<dbReference type="Proteomes" id="UP000198964">
    <property type="component" value="Unassembled WGS sequence"/>
</dbReference>
<dbReference type="InterPro" id="IPR011006">
    <property type="entry name" value="CheY-like_superfamily"/>
</dbReference>
<dbReference type="SUPFAM" id="SSF52172">
    <property type="entry name" value="CheY-like"/>
    <property type="match status" value="1"/>
</dbReference>
<dbReference type="CDD" id="cd17546">
    <property type="entry name" value="REC_hyHK_CKI1_RcsC-like"/>
    <property type="match status" value="1"/>
</dbReference>
<dbReference type="InterPro" id="IPR001789">
    <property type="entry name" value="Sig_transdc_resp-reg_receiver"/>
</dbReference>
<dbReference type="EMBL" id="FONW01000005">
    <property type="protein sequence ID" value="SFF38678.1"/>
    <property type="molecule type" value="Genomic_DNA"/>
</dbReference>
<evidence type="ECO:0000259" key="4">
    <source>
        <dbReference type="PROSITE" id="PS50110"/>
    </source>
</evidence>
<evidence type="ECO:0000313" key="6">
    <source>
        <dbReference type="Proteomes" id="UP000198964"/>
    </source>
</evidence>
<dbReference type="Pfam" id="PF00072">
    <property type="entry name" value="Response_reg"/>
    <property type="match status" value="1"/>
</dbReference>
<dbReference type="Gene3D" id="3.40.50.2300">
    <property type="match status" value="1"/>
</dbReference>
<dbReference type="STRING" id="655355.SAMN05216283_105186"/>
<evidence type="ECO:0000256" key="2">
    <source>
        <dbReference type="ARBA" id="ARBA00023012"/>
    </source>
</evidence>
<dbReference type="GO" id="GO:0000160">
    <property type="term" value="P:phosphorelay signal transduction system"/>
    <property type="evidence" value="ECO:0007669"/>
    <property type="project" value="UniProtKB-KW"/>
</dbReference>
<feature type="modified residue" description="4-aspartylphosphate" evidence="3">
    <location>
        <position position="57"/>
    </location>
</feature>
<dbReference type="RefSeq" id="WP_093920093.1">
    <property type="nucleotide sequence ID" value="NZ_FONW01000005.1"/>
</dbReference>
<dbReference type="PANTHER" id="PTHR45339:SF1">
    <property type="entry name" value="HYBRID SIGNAL TRANSDUCTION HISTIDINE KINASE J"/>
    <property type="match status" value="1"/>
</dbReference>
<gene>
    <name evidence="5" type="ORF">SAMN05216283_105186</name>
</gene>
<accession>A0A1I2IAI6</accession>
<keyword evidence="1 3" id="KW-0597">Phosphoprotein</keyword>
<keyword evidence="6" id="KW-1185">Reference proteome</keyword>
<dbReference type="AlphaFoldDB" id="A0A1I2IAI6"/>
<proteinExistence type="predicted"/>
<dbReference type="PROSITE" id="PS50110">
    <property type="entry name" value="RESPONSE_REGULATORY"/>
    <property type="match status" value="1"/>
</dbReference>
<organism evidence="5 6">
    <name type="scientific">Sunxiuqinia elliptica</name>
    <dbReference type="NCBI Taxonomy" id="655355"/>
    <lineage>
        <taxon>Bacteria</taxon>
        <taxon>Pseudomonadati</taxon>
        <taxon>Bacteroidota</taxon>
        <taxon>Bacteroidia</taxon>
        <taxon>Marinilabiliales</taxon>
        <taxon>Prolixibacteraceae</taxon>
        <taxon>Sunxiuqinia</taxon>
    </lineage>
</organism>
<name>A0A1I2IAI6_9BACT</name>
<keyword evidence="2" id="KW-0902">Two-component regulatory system</keyword>
<evidence type="ECO:0000256" key="3">
    <source>
        <dbReference type="PROSITE-ProRule" id="PRU00169"/>
    </source>
</evidence>